<comment type="caution">
    <text evidence="2">The sequence shown here is derived from an EMBL/GenBank/DDBJ whole genome shotgun (WGS) entry which is preliminary data.</text>
</comment>
<dbReference type="InterPro" id="IPR048377">
    <property type="entry name" value="TEX55_DD"/>
</dbReference>
<organism evidence="2 3">
    <name type="scientific">Willisornis vidua</name>
    <name type="common">Xingu scale-backed antbird</name>
    <dbReference type="NCBI Taxonomy" id="1566151"/>
    <lineage>
        <taxon>Eukaryota</taxon>
        <taxon>Metazoa</taxon>
        <taxon>Chordata</taxon>
        <taxon>Craniata</taxon>
        <taxon>Vertebrata</taxon>
        <taxon>Euteleostomi</taxon>
        <taxon>Archelosauria</taxon>
        <taxon>Archosauria</taxon>
        <taxon>Dinosauria</taxon>
        <taxon>Saurischia</taxon>
        <taxon>Theropoda</taxon>
        <taxon>Coelurosauria</taxon>
        <taxon>Aves</taxon>
        <taxon>Neognathae</taxon>
        <taxon>Neoaves</taxon>
        <taxon>Telluraves</taxon>
        <taxon>Australaves</taxon>
        <taxon>Passeriformes</taxon>
        <taxon>Thamnophilidae</taxon>
        <taxon>Willisornis</taxon>
    </lineage>
</organism>
<name>A0ABQ9DKQ6_9PASS</name>
<dbReference type="Proteomes" id="UP001145742">
    <property type="component" value="Unassembled WGS sequence"/>
</dbReference>
<evidence type="ECO:0000313" key="3">
    <source>
        <dbReference type="Proteomes" id="UP001145742"/>
    </source>
</evidence>
<dbReference type="Pfam" id="PF17819">
    <property type="entry name" value="Tex55"/>
    <property type="match status" value="1"/>
</dbReference>
<proteinExistence type="predicted"/>
<dbReference type="Gene3D" id="1.20.890.10">
    <property type="entry name" value="cAMP-dependent protein kinase regulatory subunit, dimerization-anchoring domain"/>
    <property type="match status" value="1"/>
</dbReference>
<feature type="region of interest" description="Disordered" evidence="1">
    <location>
        <begin position="1"/>
        <end position="29"/>
    </location>
</feature>
<protein>
    <submittedName>
        <fullName evidence="2">Uncharacterized protein</fullName>
    </submittedName>
</protein>
<dbReference type="PANTHER" id="PTHR47110:SF3">
    <property type="entry name" value="TESTIS-SPECIFIC EXPRESSED PROTEIN 55-LIKE"/>
    <property type="match status" value="1"/>
</dbReference>
<evidence type="ECO:0000256" key="1">
    <source>
        <dbReference type="SAM" id="MobiDB-lite"/>
    </source>
</evidence>
<accession>A0ABQ9DKQ6</accession>
<reference evidence="2" key="1">
    <citation type="submission" date="2019-10" db="EMBL/GenBank/DDBJ databases">
        <authorList>
            <person name="Soares A.E.R."/>
            <person name="Aleixo A."/>
            <person name="Schneider P."/>
            <person name="Miyaki C.Y."/>
            <person name="Schneider M.P."/>
            <person name="Mello C."/>
            <person name="Vasconcelos A.T.R."/>
        </authorList>
    </citation>
    <scope>NUCLEOTIDE SEQUENCE</scope>
    <source>
        <tissue evidence="2">Muscle</tissue>
    </source>
</reference>
<sequence length="97" mass="10940">MHTSDSTQDASNTPVAVSSAPETAGEISEPEIFENAYQVSIDYVDKHKILEIFQEITEKLVYHKPDDPLQFILLEVQSMIDARQAETETISEENKDV</sequence>
<dbReference type="CDD" id="cd22975">
    <property type="entry name" value="DD_TEX55"/>
    <property type="match status" value="1"/>
</dbReference>
<feature type="compositionally biased region" description="Polar residues" evidence="1">
    <location>
        <begin position="1"/>
        <end position="16"/>
    </location>
</feature>
<dbReference type="InterPro" id="IPR040760">
    <property type="entry name" value="Tex55"/>
</dbReference>
<keyword evidence="3" id="KW-1185">Reference proteome</keyword>
<evidence type="ECO:0000313" key="2">
    <source>
        <dbReference type="EMBL" id="KAJ7420547.1"/>
    </source>
</evidence>
<dbReference type="PANTHER" id="PTHR47110">
    <property type="entry name" value="TESTIS-SPECIFIC EXPRESSED PROTEIN 55"/>
    <property type="match status" value="1"/>
</dbReference>
<dbReference type="SUPFAM" id="SSF47391">
    <property type="entry name" value="Dimerization-anchoring domain of cAMP-dependent PK regulatory subunit"/>
    <property type="match status" value="1"/>
</dbReference>
<dbReference type="EMBL" id="WHWB01033315">
    <property type="protein sequence ID" value="KAJ7420547.1"/>
    <property type="molecule type" value="Genomic_DNA"/>
</dbReference>
<gene>
    <name evidence="2" type="ORF">WISP_48099</name>
</gene>